<reference evidence="7 8" key="1">
    <citation type="submission" date="2022-10" db="EMBL/GenBank/DDBJ databases">
        <title>Aestuariibacter sp. AA17 isolated from Montipora capitata coral fragment.</title>
        <authorList>
            <person name="Emsley S.A."/>
            <person name="Pfannmuller K.M."/>
            <person name="Loughran R.M."/>
            <person name="Shlafstein M."/>
            <person name="Papke E."/>
            <person name="Saw J.H."/>
            <person name="Ushijima B."/>
            <person name="Videau P."/>
        </authorList>
    </citation>
    <scope>NUCLEOTIDE SEQUENCE [LARGE SCALE GENOMIC DNA]</scope>
    <source>
        <strain evidence="7 8">AA17</strain>
    </source>
</reference>
<dbReference type="InterPro" id="IPR006977">
    <property type="entry name" value="Yip1_dom"/>
</dbReference>
<sequence>MSNPFQACSDIFFKPNRVFATLADTHNWSWVAFIIVVVMGVLPSYLYFNLVDFDWYRELLVQANLGDVSPSEQNQMRNSITKDATLTFSLVAGIIGVIIVNSVLALYLNLVTKSDEENVNGFTDWYGFTWWVGLPVVVNSLLALMLLLFAQDQQISPSYIVPTSLAFILGLDMQNDWFGLCSAIRLDAIWSIYLIAVGICQWTNFSKNKAFMVAALPYSVIWGVWFMLSLGSNG</sequence>
<evidence type="ECO:0000256" key="3">
    <source>
        <dbReference type="ARBA" id="ARBA00022989"/>
    </source>
</evidence>
<keyword evidence="4 5" id="KW-0472">Membrane</keyword>
<comment type="subcellular location">
    <subcellularLocation>
        <location evidence="1">Membrane</location>
        <topology evidence="1">Multi-pass membrane protein</topology>
    </subcellularLocation>
</comment>
<evidence type="ECO:0000256" key="1">
    <source>
        <dbReference type="ARBA" id="ARBA00004141"/>
    </source>
</evidence>
<evidence type="ECO:0000259" key="6">
    <source>
        <dbReference type="Pfam" id="PF04893"/>
    </source>
</evidence>
<feature type="transmembrane region" description="Helical" evidence="5">
    <location>
        <begin position="177"/>
        <end position="198"/>
    </location>
</feature>
<evidence type="ECO:0000256" key="4">
    <source>
        <dbReference type="ARBA" id="ARBA00023136"/>
    </source>
</evidence>
<name>A0ABT3AAG1_9ALTE</name>
<accession>A0ABT3AAG1</accession>
<dbReference type="Proteomes" id="UP001652504">
    <property type="component" value="Unassembled WGS sequence"/>
</dbReference>
<evidence type="ECO:0000256" key="5">
    <source>
        <dbReference type="SAM" id="Phobius"/>
    </source>
</evidence>
<keyword evidence="3 5" id="KW-1133">Transmembrane helix</keyword>
<organism evidence="7 8">
    <name type="scientific">Fluctibacter corallii</name>
    <dbReference type="NCBI Taxonomy" id="2984329"/>
    <lineage>
        <taxon>Bacteria</taxon>
        <taxon>Pseudomonadati</taxon>
        <taxon>Pseudomonadota</taxon>
        <taxon>Gammaproteobacteria</taxon>
        <taxon>Alteromonadales</taxon>
        <taxon>Alteromonadaceae</taxon>
        <taxon>Fluctibacter</taxon>
    </lineage>
</organism>
<feature type="transmembrane region" description="Helical" evidence="5">
    <location>
        <begin position="210"/>
        <end position="228"/>
    </location>
</feature>
<evidence type="ECO:0000313" key="8">
    <source>
        <dbReference type="Proteomes" id="UP001652504"/>
    </source>
</evidence>
<proteinExistence type="predicted"/>
<feature type="transmembrane region" description="Helical" evidence="5">
    <location>
        <begin position="86"/>
        <end position="108"/>
    </location>
</feature>
<feature type="transmembrane region" description="Helical" evidence="5">
    <location>
        <begin position="28"/>
        <end position="48"/>
    </location>
</feature>
<keyword evidence="2 5" id="KW-0812">Transmembrane</keyword>
<comment type="caution">
    <text evidence="7">The sequence shown here is derived from an EMBL/GenBank/DDBJ whole genome shotgun (WGS) entry which is preliminary data.</text>
</comment>
<gene>
    <name evidence="7" type="ORF">OE749_12990</name>
</gene>
<keyword evidence="8" id="KW-1185">Reference proteome</keyword>
<evidence type="ECO:0000256" key="2">
    <source>
        <dbReference type="ARBA" id="ARBA00022692"/>
    </source>
</evidence>
<feature type="domain" description="Yip1" evidence="6">
    <location>
        <begin position="10"/>
        <end position="224"/>
    </location>
</feature>
<dbReference type="EMBL" id="JAOWKX010000006">
    <property type="protein sequence ID" value="MCV2885609.1"/>
    <property type="molecule type" value="Genomic_DNA"/>
</dbReference>
<protein>
    <submittedName>
        <fullName evidence="7">YIP1 family protein</fullName>
    </submittedName>
</protein>
<evidence type="ECO:0000313" key="7">
    <source>
        <dbReference type="EMBL" id="MCV2885609.1"/>
    </source>
</evidence>
<feature type="transmembrane region" description="Helical" evidence="5">
    <location>
        <begin position="128"/>
        <end position="148"/>
    </location>
</feature>
<dbReference type="Pfam" id="PF04893">
    <property type="entry name" value="Yip1"/>
    <property type="match status" value="1"/>
</dbReference>